<dbReference type="InterPro" id="IPR003594">
    <property type="entry name" value="HATPase_dom"/>
</dbReference>
<evidence type="ECO:0000259" key="9">
    <source>
        <dbReference type="PROSITE" id="PS50112"/>
    </source>
</evidence>
<evidence type="ECO:0000259" key="8">
    <source>
        <dbReference type="PROSITE" id="PS50109"/>
    </source>
</evidence>
<dbReference type="CDD" id="cd16921">
    <property type="entry name" value="HATPase_FilI-like"/>
    <property type="match status" value="1"/>
</dbReference>
<dbReference type="HOGENOM" id="CLU_000445_114_71_3"/>
<dbReference type="InterPro" id="IPR000014">
    <property type="entry name" value="PAS"/>
</dbReference>
<feature type="domain" description="PAC" evidence="10">
    <location>
        <begin position="367"/>
        <end position="420"/>
    </location>
</feature>
<gene>
    <name evidence="11" type="ORF">MC7420_1439</name>
</gene>
<dbReference type="eggNOG" id="COG4251">
    <property type="taxonomic scope" value="Bacteria"/>
</dbReference>
<dbReference type="AlphaFoldDB" id="B4VRT8"/>
<dbReference type="eggNOG" id="COG3829">
    <property type="taxonomic scope" value="Bacteria"/>
</dbReference>
<evidence type="ECO:0000259" key="10">
    <source>
        <dbReference type="PROSITE" id="PS50113"/>
    </source>
</evidence>
<dbReference type="InterPro" id="IPR035965">
    <property type="entry name" value="PAS-like_dom_sf"/>
</dbReference>
<feature type="domain" description="PAS" evidence="9">
    <location>
        <begin position="153"/>
        <end position="202"/>
    </location>
</feature>
<dbReference type="Gene3D" id="3.30.565.10">
    <property type="entry name" value="Histidine kinase-like ATPase, C-terminal domain"/>
    <property type="match status" value="1"/>
</dbReference>
<evidence type="ECO:0000256" key="3">
    <source>
        <dbReference type="ARBA" id="ARBA00022553"/>
    </source>
</evidence>
<dbReference type="CDD" id="cd00082">
    <property type="entry name" value="HisKA"/>
    <property type="match status" value="1"/>
</dbReference>
<dbReference type="Pfam" id="PF02518">
    <property type="entry name" value="HATPase_c"/>
    <property type="match status" value="1"/>
</dbReference>
<dbReference type="EMBL" id="DS989849">
    <property type="protein sequence ID" value="EDX75521.1"/>
    <property type="molecule type" value="Genomic_DNA"/>
</dbReference>
<feature type="domain" description="PAC" evidence="10">
    <location>
        <begin position="93"/>
        <end position="145"/>
    </location>
</feature>
<keyword evidence="12" id="KW-1185">Reference proteome</keyword>
<dbReference type="SMART" id="SM00091">
    <property type="entry name" value="PAS"/>
    <property type="match status" value="4"/>
</dbReference>
<dbReference type="InterPro" id="IPR052162">
    <property type="entry name" value="Sensor_kinase/Photoreceptor"/>
</dbReference>
<dbReference type="Gene3D" id="1.10.287.130">
    <property type="match status" value="1"/>
</dbReference>
<keyword evidence="7" id="KW-0175">Coiled coil</keyword>
<dbReference type="EC" id="2.7.13.3" evidence="2"/>
<name>B4VRT8_9CYAN</name>
<dbReference type="InterPro" id="IPR003661">
    <property type="entry name" value="HisK_dim/P_dom"/>
</dbReference>
<dbReference type="SUPFAM" id="SSF55785">
    <property type="entry name" value="PYP-like sensor domain (PAS domain)"/>
    <property type="match status" value="4"/>
</dbReference>
<keyword evidence="3" id="KW-0597">Phosphoprotein</keyword>
<evidence type="ECO:0000256" key="4">
    <source>
        <dbReference type="ARBA" id="ARBA00022679"/>
    </source>
</evidence>
<feature type="domain" description="PAS" evidence="9">
    <location>
        <begin position="288"/>
        <end position="365"/>
    </location>
</feature>
<protein>
    <recommendedName>
        <fullName evidence="2">histidine kinase</fullName>
        <ecNumber evidence="2">2.7.13.3</ecNumber>
    </recommendedName>
</protein>
<dbReference type="SUPFAM" id="SSF47384">
    <property type="entry name" value="Homodimeric domain of signal transducing histidine kinase"/>
    <property type="match status" value="1"/>
</dbReference>
<dbReference type="InterPro" id="IPR013655">
    <property type="entry name" value="PAS_fold_3"/>
</dbReference>
<dbReference type="Pfam" id="PF13426">
    <property type="entry name" value="PAS_9"/>
    <property type="match status" value="1"/>
</dbReference>
<reference evidence="11 12" key="1">
    <citation type="submission" date="2008-07" db="EMBL/GenBank/DDBJ databases">
        <authorList>
            <person name="Tandeau de Marsac N."/>
            <person name="Ferriera S."/>
            <person name="Johnson J."/>
            <person name="Kravitz S."/>
            <person name="Beeson K."/>
            <person name="Sutton G."/>
            <person name="Rogers Y.-H."/>
            <person name="Friedman R."/>
            <person name="Frazier M."/>
            <person name="Venter J.C."/>
        </authorList>
    </citation>
    <scope>NUCLEOTIDE SEQUENCE [LARGE SCALE GENOMIC DNA]</scope>
    <source>
        <strain evidence="11 12">PCC 7420</strain>
    </source>
</reference>
<evidence type="ECO:0000256" key="7">
    <source>
        <dbReference type="SAM" id="Coils"/>
    </source>
</evidence>
<feature type="coiled-coil region" evidence="7">
    <location>
        <begin position="551"/>
        <end position="585"/>
    </location>
</feature>
<dbReference type="PRINTS" id="PR00344">
    <property type="entry name" value="BCTRLSENSOR"/>
</dbReference>
<dbReference type="PROSITE" id="PS50112">
    <property type="entry name" value="PAS"/>
    <property type="match status" value="4"/>
</dbReference>
<keyword evidence="6" id="KW-0902">Two-component regulatory system</keyword>
<dbReference type="SMART" id="SM00387">
    <property type="entry name" value="HATPase_c"/>
    <property type="match status" value="1"/>
</dbReference>
<feature type="domain" description="PAS" evidence="9">
    <location>
        <begin position="439"/>
        <end position="511"/>
    </location>
</feature>
<keyword evidence="5" id="KW-0418">Kinase</keyword>
<dbReference type="SMART" id="SM00388">
    <property type="entry name" value="HisKA"/>
    <property type="match status" value="1"/>
</dbReference>
<proteinExistence type="predicted"/>
<feature type="domain" description="PAC" evidence="10">
    <location>
        <begin position="235"/>
        <end position="287"/>
    </location>
</feature>
<dbReference type="NCBIfam" id="TIGR00229">
    <property type="entry name" value="sensory_box"/>
    <property type="match status" value="4"/>
</dbReference>
<organism evidence="11 12">
    <name type="scientific">Coleofasciculus chthonoplastes PCC 7420</name>
    <dbReference type="NCBI Taxonomy" id="118168"/>
    <lineage>
        <taxon>Bacteria</taxon>
        <taxon>Bacillati</taxon>
        <taxon>Cyanobacteriota</taxon>
        <taxon>Cyanophyceae</taxon>
        <taxon>Coleofasciculales</taxon>
        <taxon>Coleofasciculaceae</taxon>
        <taxon>Coleofasciculus</taxon>
    </lineage>
</organism>
<dbReference type="Proteomes" id="UP000003835">
    <property type="component" value="Unassembled WGS sequence"/>
</dbReference>
<dbReference type="FunFam" id="3.30.565.10:FF:000006">
    <property type="entry name" value="Sensor histidine kinase WalK"/>
    <property type="match status" value="1"/>
</dbReference>
<evidence type="ECO:0000256" key="6">
    <source>
        <dbReference type="ARBA" id="ARBA00023012"/>
    </source>
</evidence>
<evidence type="ECO:0000313" key="12">
    <source>
        <dbReference type="Proteomes" id="UP000003835"/>
    </source>
</evidence>
<dbReference type="RefSeq" id="WP_006101228.1">
    <property type="nucleotide sequence ID" value="NZ_DS989849.1"/>
</dbReference>
<dbReference type="GO" id="GO:0000155">
    <property type="term" value="F:phosphorelay sensor kinase activity"/>
    <property type="evidence" value="ECO:0007669"/>
    <property type="project" value="InterPro"/>
</dbReference>
<feature type="coiled-coil region" evidence="7">
    <location>
        <begin position="408"/>
        <end position="442"/>
    </location>
</feature>
<dbReference type="PROSITE" id="PS50109">
    <property type="entry name" value="HIS_KIN"/>
    <property type="match status" value="1"/>
</dbReference>
<dbReference type="GO" id="GO:0006355">
    <property type="term" value="P:regulation of DNA-templated transcription"/>
    <property type="evidence" value="ECO:0007669"/>
    <property type="project" value="InterPro"/>
</dbReference>
<dbReference type="InterPro" id="IPR036097">
    <property type="entry name" value="HisK_dim/P_sf"/>
</dbReference>
<dbReference type="InterPro" id="IPR001610">
    <property type="entry name" value="PAC"/>
</dbReference>
<dbReference type="Pfam" id="PF08447">
    <property type="entry name" value="PAS_3"/>
    <property type="match status" value="1"/>
</dbReference>
<accession>B4VRT8</accession>
<dbReference type="SUPFAM" id="SSF55874">
    <property type="entry name" value="ATPase domain of HSP90 chaperone/DNA topoisomerase II/histidine kinase"/>
    <property type="match status" value="1"/>
</dbReference>
<evidence type="ECO:0000256" key="5">
    <source>
        <dbReference type="ARBA" id="ARBA00022777"/>
    </source>
</evidence>
<dbReference type="InterPro" id="IPR000700">
    <property type="entry name" value="PAS-assoc_C"/>
</dbReference>
<dbReference type="InterPro" id="IPR036890">
    <property type="entry name" value="HATPase_C_sf"/>
</dbReference>
<dbReference type="InterPro" id="IPR013767">
    <property type="entry name" value="PAS_fold"/>
</dbReference>
<dbReference type="CDD" id="cd00130">
    <property type="entry name" value="PAS"/>
    <property type="match status" value="4"/>
</dbReference>
<dbReference type="InterPro" id="IPR004358">
    <property type="entry name" value="Sig_transdc_His_kin-like_C"/>
</dbReference>
<dbReference type="Pfam" id="PF00512">
    <property type="entry name" value="HisKA"/>
    <property type="match status" value="1"/>
</dbReference>
<keyword evidence="4" id="KW-0808">Transferase</keyword>
<dbReference type="STRING" id="118168.MC7420_1439"/>
<comment type="catalytic activity">
    <reaction evidence="1">
        <text>ATP + protein L-histidine = ADP + protein N-phospho-L-histidine.</text>
        <dbReference type="EC" id="2.7.13.3"/>
    </reaction>
</comment>
<evidence type="ECO:0000256" key="1">
    <source>
        <dbReference type="ARBA" id="ARBA00000085"/>
    </source>
</evidence>
<dbReference type="SMART" id="SM00086">
    <property type="entry name" value="PAC"/>
    <property type="match status" value="4"/>
</dbReference>
<feature type="domain" description="Histidine kinase" evidence="8">
    <location>
        <begin position="585"/>
        <end position="797"/>
    </location>
</feature>
<dbReference type="InterPro" id="IPR005467">
    <property type="entry name" value="His_kinase_dom"/>
</dbReference>
<evidence type="ECO:0000313" key="11">
    <source>
        <dbReference type="EMBL" id="EDX75521.1"/>
    </source>
</evidence>
<sequence length="797" mass="91533">MSQPLPTPESLPLNALKEQRELTAAMLDLIGALIVILDAQGRIVYFNHACEQLTGYLRQEVQGKYAWDLLILPEDVASIQAIFDNLIPDNFPQPCESCWVTRDGDWRWIAWMDTVCLNEQGTVEYVIATGQDITERKQAEKALLELATLNQAILDSANYTIISTTVDGTISTFNRAAEKWLGYSASDVVGKTTPALFHDPEEIVERSHELCQELNTPIQPGFEAFVAKARRGEIDEREWTYIRHDGSRFPVLLSITALYNSDNQIVGFLGIGSDIIIRKQAEQSLRDSQHFSQRIADTVPGILYLYDVIEQRNVYANRSTVELLGYTPQDIQDIGTDFMSHLVHPEDIPHILEHQKHLTTLTEDDHLTLEYRMKHANGEWRWLRSRETVFSRTVAGLPKLLLGIAEDITDYKRVEDVLRQTNEDLEQRVEQRTADLENAHKQLRFHVENSPLGVIEWDSQFRVQGWSKQAERILGWKAEEVLGKQFNDWQFVYPDDFEFVHQKALNLLNPESPPEIIENRNLTKDGNVLYCQWYNSVLFDESNAVVSILSLVQDQTERKHDEEQLQQLNQQLQRSNQELEQFAYVASHDLREPLRKIRSYSDLLVKRYQGQLDERADKYIGYITDSVIRMQALITDLLTYSRVSRNELVLEPTDLGEILQQTLTDLSPAIEENQAIINTTHLPIVQANSLQIGQVLQNLIANAIKFRREQPPQIDIKADCQDDFWQISIQDNGIGIDPSYSDRIFAIFQRLHYREEYPGTGIGLAICQKIVERHGGKIWVESELGQGSTFYFTLPVV</sequence>
<dbReference type="PANTHER" id="PTHR43304:SF1">
    <property type="entry name" value="PAC DOMAIN-CONTAINING PROTEIN"/>
    <property type="match status" value="1"/>
</dbReference>
<dbReference type="PROSITE" id="PS50113">
    <property type="entry name" value="PAC"/>
    <property type="match status" value="4"/>
</dbReference>
<feature type="domain" description="PAC" evidence="10">
    <location>
        <begin position="515"/>
        <end position="567"/>
    </location>
</feature>
<feature type="domain" description="PAS" evidence="9">
    <location>
        <begin position="19"/>
        <end position="90"/>
    </location>
</feature>
<dbReference type="PANTHER" id="PTHR43304">
    <property type="entry name" value="PHYTOCHROME-LIKE PROTEIN CPH1"/>
    <property type="match status" value="1"/>
</dbReference>
<evidence type="ECO:0000256" key="2">
    <source>
        <dbReference type="ARBA" id="ARBA00012438"/>
    </source>
</evidence>
<dbReference type="Pfam" id="PF00989">
    <property type="entry name" value="PAS"/>
    <property type="match status" value="2"/>
</dbReference>
<dbReference type="Gene3D" id="3.30.450.20">
    <property type="entry name" value="PAS domain"/>
    <property type="match status" value="4"/>
</dbReference>